<dbReference type="RefSeq" id="WP_137425174.1">
    <property type="nucleotide sequence ID" value="NZ_CP040098.1"/>
</dbReference>
<sequence>MPGGDRTGPLGQGPRTGRGLGYCTGNAAPGFTVGYGGWGRGWGGRFGGGFRGRRFWGYGRGWGAWAPAVYPYPYVGPLDPEVERRDLQDQASFLQRQMDDIQQRLASMEKPAGREA</sequence>
<dbReference type="EMBL" id="CP040098">
    <property type="protein sequence ID" value="QCQ22891.1"/>
    <property type="molecule type" value="Genomic_DNA"/>
</dbReference>
<evidence type="ECO:0000313" key="2">
    <source>
        <dbReference type="Proteomes" id="UP000298602"/>
    </source>
</evidence>
<dbReference type="AlphaFoldDB" id="A0A4V1ERU8"/>
<dbReference type="InterPro" id="IPR035205">
    <property type="entry name" value="DUF5320"/>
</dbReference>
<dbReference type="OrthoDB" id="5526819at2"/>
<dbReference type="KEGG" id="dax:FDQ92_12330"/>
<name>A0A4V1ERU8_9BACT</name>
<protein>
    <recommendedName>
        <fullName evidence="3">DUF5320 domain-containing protein</fullName>
    </recommendedName>
</protein>
<dbReference type="Pfam" id="PF17253">
    <property type="entry name" value="DUF5320"/>
    <property type="match status" value="1"/>
</dbReference>
<dbReference type="Proteomes" id="UP000298602">
    <property type="component" value="Chromosome"/>
</dbReference>
<accession>A0A4V1ERU8</accession>
<evidence type="ECO:0000313" key="1">
    <source>
        <dbReference type="EMBL" id="QCQ22891.1"/>
    </source>
</evidence>
<reference evidence="1 2" key="1">
    <citation type="submission" date="2019-05" db="EMBL/GenBank/DDBJ databases">
        <title>The Complete Genome Sequence of the n-alkane-degrading Desulfoglaeba alkanexedens ALDC reveals multiple alkylsuccinate synthase gene clusters.</title>
        <authorList>
            <person name="Callaghan A.V."/>
            <person name="Davidova I.A."/>
            <person name="Duncan K.E."/>
            <person name="Morris B."/>
            <person name="McInerney M.J."/>
        </authorList>
    </citation>
    <scope>NUCLEOTIDE SEQUENCE [LARGE SCALE GENOMIC DNA]</scope>
    <source>
        <strain evidence="1 2">ALDC</strain>
    </source>
</reference>
<reference evidence="1 2" key="2">
    <citation type="submission" date="2019-05" db="EMBL/GenBank/DDBJ databases">
        <authorList>
            <person name="Suflita J.M."/>
            <person name="Marks C.R."/>
        </authorList>
    </citation>
    <scope>NUCLEOTIDE SEQUENCE [LARGE SCALE GENOMIC DNA]</scope>
    <source>
        <strain evidence="1 2">ALDC</strain>
    </source>
</reference>
<organism evidence="1 2">
    <name type="scientific">Desulfoglaeba alkanexedens ALDC</name>
    <dbReference type="NCBI Taxonomy" id="980445"/>
    <lineage>
        <taxon>Bacteria</taxon>
        <taxon>Pseudomonadati</taxon>
        <taxon>Thermodesulfobacteriota</taxon>
        <taxon>Syntrophobacteria</taxon>
        <taxon>Syntrophobacterales</taxon>
        <taxon>Syntrophobacteraceae</taxon>
        <taxon>Desulfoglaeba</taxon>
    </lineage>
</organism>
<gene>
    <name evidence="1" type="ORF">FDQ92_12330</name>
</gene>
<proteinExistence type="predicted"/>
<keyword evidence="2" id="KW-1185">Reference proteome</keyword>
<evidence type="ECO:0008006" key="3">
    <source>
        <dbReference type="Google" id="ProtNLM"/>
    </source>
</evidence>